<dbReference type="RefSeq" id="WP_077552808.1">
    <property type="nucleotide sequence ID" value="NZ_MLAI01000015.1"/>
</dbReference>
<sequence>MNDLDVQNLFAENINGMNGEKLDNLIIWFNRTSFDEILTVFNQDKNRLRILESIVSFPVEIGIDTQKLELLREYLD</sequence>
<gene>
    <name evidence="1" type="ORF">BKG88_05125</name>
</gene>
<evidence type="ECO:0000313" key="2">
    <source>
        <dbReference type="Proteomes" id="UP000189353"/>
    </source>
</evidence>
<dbReference type="Proteomes" id="UP000189353">
    <property type="component" value="Unassembled WGS sequence"/>
</dbReference>
<accession>A0A1V3L8G3</accession>
<dbReference type="AlphaFoldDB" id="A0A1V3L8G3"/>
<organism evidence="1 2">
    <name type="scientific">Rodentibacter ratti</name>
    <dbReference type="NCBI Taxonomy" id="1906745"/>
    <lineage>
        <taxon>Bacteria</taxon>
        <taxon>Pseudomonadati</taxon>
        <taxon>Pseudomonadota</taxon>
        <taxon>Gammaproteobacteria</taxon>
        <taxon>Pasteurellales</taxon>
        <taxon>Pasteurellaceae</taxon>
        <taxon>Rodentibacter</taxon>
    </lineage>
</organism>
<dbReference type="EMBL" id="MLAI01000015">
    <property type="protein sequence ID" value="OOF86222.1"/>
    <property type="molecule type" value="Genomic_DNA"/>
</dbReference>
<proteinExistence type="predicted"/>
<comment type="caution">
    <text evidence="1">The sequence shown here is derived from an EMBL/GenBank/DDBJ whole genome shotgun (WGS) entry which is preliminary data.</text>
</comment>
<name>A0A1V3L8G3_9PAST</name>
<reference evidence="1 2" key="1">
    <citation type="submission" date="2016-10" db="EMBL/GenBank/DDBJ databases">
        <title>Rodentibacter gen. nov. and new species.</title>
        <authorList>
            <person name="Christensen H."/>
        </authorList>
    </citation>
    <scope>NUCLEOTIDE SEQUENCE [LARGE SCALE GENOMIC DNA]</scope>
    <source>
        <strain evidence="1 2">Ppn158</strain>
    </source>
</reference>
<dbReference type="OrthoDB" id="9929042at2"/>
<evidence type="ECO:0000313" key="1">
    <source>
        <dbReference type="EMBL" id="OOF86222.1"/>
    </source>
</evidence>
<protein>
    <submittedName>
        <fullName evidence="1">Uncharacterized protein</fullName>
    </submittedName>
</protein>